<evidence type="ECO:0008006" key="4">
    <source>
        <dbReference type="Google" id="ProtNLM"/>
    </source>
</evidence>
<name>A0A1Z4N2T7_9CYAN</name>
<dbReference type="EMBL" id="AP018248">
    <property type="protein sequence ID" value="BAZ00027.1"/>
    <property type="molecule type" value="Genomic_DNA"/>
</dbReference>
<dbReference type="InterPro" id="IPR018673">
    <property type="entry name" value="DUF2141"/>
</dbReference>
<accession>A0A1Z4N2T7</accession>
<evidence type="ECO:0000313" key="2">
    <source>
        <dbReference type="EMBL" id="BAZ00027.1"/>
    </source>
</evidence>
<dbReference type="Proteomes" id="UP000218785">
    <property type="component" value="Chromosome"/>
</dbReference>
<dbReference type="KEGG" id="ttq:NIES37_40100"/>
<gene>
    <name evidence="2" type="ORF">NIES37_40100</name>
</gene>
<evidence type="ECO:0000256" key="1">
    <source>
        <dbReference type="SAM" id="SignalP"/>
    </source>
</evidence>
<proteinExistence type="predicted"/>
<protein>
    <recommendedName>
        <fullName evidence="4">DUF2141 domain-containing protein</fullName>
    </recommendedName>
</protein>
<reference evidence="2 3" key="1">
    <citation type="submission" date="2017-06" db="EMBL/GenBank/DDBJ databases">
        <title>Genome sequencing of cyanobaciteial culture collection at National Institute for Environmental Studies (NIES).</title>
        <authorList>
            <person name="Hirose Y."/>
            <person name="Shimura Y."/>
            <person name="Fujisawa T."/>
            <person name="Nakamura Y."/>
            <person name="Kawachi M."/>
        </authorList>
    </citation>
    <scope>NUCLEOTIDE SEQUENCE [LARGE SCALE GENOMIC DNA]</scope>
    <source>
        <strain evidence="2 3">NIES-37</strain>
    </source>
</reference>
<feature type="chain" id="PRO_5012577204" description="DUF2141 domain-containing protein" evidence="1">
    <location>
        <begin position="28"/>
        <end position="158"/>
    </location>
</feature>
<organism evidence="2 3">
    <name type="scientific">Tolypothrix tenuis PCC 7101</name>
    <dbReference type="NCBI Taxonomy" id="231146"/>
    <lineage>
        <taxon>Bacteria</taxon>
        <taxon>Bacillati</taxon>
        <taxon>Cyanobacteriota</taxon>
        <taxon>Cyanophyceae</taxon>
        <taxon>Nostocales</taxon>
        <taxon>Tolypothrichaceae</taxon>
        <taxon>Tolypothrix</taxon>
    </lineage>
</organism>
<dbReference type="AlphaFoldDB" id="A0A1Z4N2T7"/>
<keyword evidence="1" id="KW-0732">Signal</keyword>
<dbReference type="Pfam" id="PF09912">
    <property type="entry name" value="DUF2141"/>
    <property type="match status" value="1"/>
</dbReference>
<keyword evidence="3" id="KW-1185">Reference proteome</keyword>
<evidence type="ECO:0000313" key="3">
    <source>
        <dbReference type="Proteomes" id="UP000218785"/>
    </source>
</evidence>
<sequence length="158" mass="16904">MMLKLSKITALAIATFASLTSIQLVNAAPAQNLTVVVNGIKHQKGQICIGVYSQDKEKGFPSNTSNVLQGVCKKITGSTLKHQFSGLKPGNYAVAIVDDQNGDRKVNKDFFGIPTEGFGISNNPTVSIQTGTPKFRDASFAVNKNTTVNITVKYSLDP</sequence>
<feature type="signal peptide" evidence="1">
    <location>
        <begin position="1"/>
        <end position="27"/>
    </location>
</feature>